<organism evidence="1">
    <name type="scientific">Stegastes partitus</name>
    <name type="common">bicolor damselfish</name>
    <dbReference type="NCBI Taxonomy" id="144197"/>
    <lineage>
        <taxon>Eukaryota</taxon>
        <taxon>Metazoa</taxon>
        <taxon>Chordata</taxon>
        <taxon>Craniata</taxon>
        <taxon>Vertebrata</taxon>
        <taxon>Euteleostomi</taxon>
        <taxon>Actinopterygii</taxon>
        <taxon>Neopterygii</taxon>
        <taxon>Teleostei</taxon>
        <taxon>Neoteleostei</taxon>
        <taxon>Acanthomorphata</taxon>
        <taxon>Ovalentaria</taxon>
        <taxon>Pomacentridae</taxon>
        <taxon>Stegastes</taxon>
    </lineage>
</organism>
<accession>A0A3B5BHZ9</accession>
<dbReference type="Ensembl" id="ENSSPAT00000031255.1">
    <property type="protein sequence ID" value="ENSSPAP00000030759.1"/>
    <property type="gene ID" value="ENSSPAG00000023083.1"/>
</dbReference>
<protein>
    <submittedName>
        <fullName evidence="1">Uncharacterized protein</fullName>
    </submittedName>
</protein>
<sequence length="51" mass="6086">MTTEFQVCQSYHRDCEAAVKRMVNVEIIYIYIYSQHSLFITVLCLRILTNK</sequence>
<name>A0A3B5BHZ9_9TELE</name>
<dbReference type="AlphaFoldDB" id="A0A3B5BHZ9"/>
<dbReference type="SUPFAM" id="SSF47240">
    <property type="entry name" value="Ferritin-like"/>
    <property type="match status" value="1"/>
</dbReference>
<proteinExistence type="predicted"/>
<reference evidence="1" key="1">
    <citation type="submission" date="2023-09" db="UniProtKB">
        <authorList>
            <consortium name="Ensembl"/>
        </authorList>
    </citation>
    <scope>IDENTIFICATION</scope>
</reference>
<dbReference type="InterPro" id="IPR009078">
    <property type="entry name" value="Ferritin-like_SF"/>
</dbReference>
<evidence type="ECO:0000313" key="1">
    <source>
        <dbReference type="Ensembl" id="ENSSPAP00000030759.1"/>
    </source>
</evidence>